<dbReference type="PANTHER" id="PTHR32278">
    <property type="entry name" value="F-BOX DOMAIN-CONTAINING PROTEIN"/>
    <property type="match status" value="1"/>
</dbReference>
<dbReference type="OrthoDB" id="1927826at2759"/>
<gene>
    <name evidence="2" type="ORF">ZOSMA_178G00390</name>
</gene>
<feature type="domain" description="F-box" evidence="1">
    <location>
        <begin position="1"/>
        <end position="45"/>
    </location>
</feature>
<dbReference type="AlphaFoldDB" id="A0A0K9PRQ7"/>
<evidence type="ECO:0000313" key="3">
    <source>
        <dbReference type="Proteomes" id="UP000036987"/>
    </source>
</evidence>
<evidence type="ECO:0000259" key="1">
    <source>
        <dbReference type="PROSITE" id="PS50181"/>
    </source>
</evidence>
<protein>
    <submittedName>
        <fullName evidence="2">F-box protein PP2-B3</fullName>
    </submittedName>
</protein>
<dbReference type="STRING" id="29655.A0A0K9PRQ7"/>
<accession>A0A0K9PRQ7</accession>
<dbReference type="CDD" id="cd22162">
    <property type="entry name" value="F-box_AtSKIP3-like"/>
    <property type="match status" value="1"/>
</dbReference>
<dbReference type="InterPro" id="IPR001810">
    <property type="entry name" value="F-box_dom"/>
</dbReference>
<sequence length="121" mass="13717">MLNSLPEDCISRILSLTTPQDTCIFATLSSFFRSVAESDQVWQQFLPSNYEDVLSRAEAPIPMHISSKKDLFFYLCDPILINDGKNSIALDKTTGKICYMISAKELINDQNMEYLAIPESR</sequence>
<dbReference type="InterPro" id="IPR036047">
    <property type="entry name" value="F-box-like_dom_sf"/>
</dbReference>
<name>A0A0K9PRQ7_ZOSMR</name>
<reference evidence="3" key="1">
    <citation type="journal article" date="2016" name="Nature">
        <title>The genome of the seagrass Zostera marina reveals angiosperm adaptation to the sea.</title>
        <authorList>
            <person name="Olsen J.L."/>
            <person name="Rouze P."/>
            <person name="Verhelst B."/>
            <person name="Lin Y.-C."/>
            <person name="Bayer T."/>
            <person name="Collen J."/>
            <person name="Dattolo E."/>
            <person name="De Paoli E."/>
            <person name="Dittami S."/>
            <person name="Maumus F."/>
            <person name="Michel G."/>
            <person name="Kersting A."/>
            <person name="Lauritano C."/>
            <person name="Lohaus R."/>
            <person name="Toepel M."/>
            <person name="Tonon T."/>
            <person name="Vanneste K."/>
            <person name="Amirebrahimi M."/>
            <person name="Brakel J."/>
            <person name="Bostroem C."/>
            <person name="Chovatia M."/>
            <person name="Grimwood J."/>
            <person name="Jenkins J.W."/>
            <person name="Jueterbock A."/>
            <person name="Mraz A."/>
            <person name="Stam W.T."/>
            <person name="Tice H."/>
            <person name="Bornberg-Bauer E."/>
            <person name="Green P.J."/>
            <person name="Pearson G.A."/>
            <person name="Procaccini G."/>
            <person name="Duarte C.M."/>
            <person name="Schmutz J."/>
            <person name="Reusch T.B.H."/>
            <person name="Van de Peer Y."/>
        </authorList>
    </citation>
    <scope>NUCLEOTIDE SEQUENCE [LARGE SCALE GENOMIC DNA]</scope>
    <source>
        <strain evidence="3">cv. Finnish</strain>
    </source>
</reference>
<proteinExistence type="predicted"/>
<keyword evidence="3" id="KW-1185">Reference proteome</keyword>
<dbReference type="PANTHER" id="PTHR32278:SF111">
    <property type="entry name" value="F-BOX PROTEIN PP2-B12-RELATED"/>
    <property type="match status" value="1"/>
</dbReference>
<comment type="caution">
    <text evidence="2">The sequence shown here is derived from an EMBL/GenBank/DDBJ whole genome shotgun (WGS) entry which is preliminary data.</text>
</comment>
<dbReference type="Proteomes" id="UP000036987">
    <property type="component" value="Unassembled WGS sequence"/>
</dbReference>
<dbReference type="Gene3D" id="1.20.1280.50">
    <property type="match status" value="1"/>
</dbReference>
<evidence type="ECO:0000313" key="2">
    <source>
        <dbReference type="EMBL" id="KMZ71651.1"/>
    </source>
</evidence>
<dbReference type="EMBL" id="LFYR01000667">
    <property type="protein sequence ID" value="KMZ71651.1"/>
    <property type="molecule type" value="Genomic_DNA"/>
</dbReference>
<dbReference type="Pfam" id="PF00646">
    <property type="entry name" value="F-box"/>
    <property type="match status" value="1"/>
</dbReference>
<dbReference type="OMA" id="PMHISSK"/>
<organism evidence="2 3">
    <name type="scientific">Zostera marina</name>
    <name type="common">Eelgrass</name>
    <dbReference type="NCBI Taxonomy" id="29655"/>
    <lineage>
        <taxon>Eukaryota</taxon>
        <taxon>Viridiplantae</taxon>
        <taxon>Streptophyta</taxon>
        <taxon>Embryophyta</taxon>
        <taxon>Tracheophyta</taxon>
        <taxon>Spermatophyta</taxon>
        <taxon>Magnoliopsida</taxon>
        <taxon>Liliopsida</taxon>
        <taxon>Zosteraceae</taxon>
        <taxon>Zostera</taxon>
    </lineage>
</organism>
<dbReference type="PROSITE" id="PS50181">
    <property type="entry name" value="FBOX"/>
    <property type="match status" value="1"/>
</dbReference>
<dbReference type="SUPFAM" id="SSF81383">
    <property type="entry name" value="F-box domain"/>
    <property type="match status" value="1"/>
</dbReference>